<dbReference type="GO" id="GO:0031119">
    <property type="term" value="P:tRNA pseudouridine synthesis"/>
    <property type="evidence" value="ECO:0007669"/>
    <property type="project" value="TreeGrafter"/>
</dbReference>
<dbReference type="Gene3D" id="3.30.70.660">
    <property type="entry name" value="Pseudouridine synthase I, catalytic domain, C-terminal subdomain"/>
    <property type="match status" value="1"/>
</dbReference>
<evidence type="ECO:0000259" key="4">
    <source>
        <dbReference type="Pfam" id="PF01416"/>
    </source>
</evidence>
<dbReference type="AlphaFoldDB" id="A0A382QPU4"/>
<gene>
    <name evidence="5" type="ORF">METZ01_LOCUS340310</name>
</gene>
<evidence type="ECO:0000256" key="2">
    <source>
        <dbReference type="ARBA" id="ARBA00022694"/>
    </source>
</evidence>
<dbReference type="Pfam" id="PF01416">
    <property type="entry name" value="PseudoU_synth_1"/>
    <property type="match status" value="1"/>
</dbReference>
<dbReference type="InterPro" id="IPR020095">
    <property type="entry name" value="PsdUridine_synth_TruA_C"/>
</dbReference>
<protein>
    <recommendedName>
        <fullName evidence="4">Pseudouridine synthase I TruA alpha/beta domain-containing protein</fullName>
    </recommendedName>
</protein>
<evidence type="ECO:0000256" key="1">
    <source>
        <dbReference type="ARBA" id="ARBA00009375"/>
    </source>
</evidence>
<reference evidence="5" key="1">
    <citation type="submission" date="2018-05" db="EMBL/GenBank/DDBJ databases">
        <authorList>
            <person name="Lanie J.A."/>
            <person name="Ng W.-L."/>
            <person name="Kazmierczak K.M."/>
            <person name="Andrzejewski T.M."/>
            <person name="Davidsen T.M."/>
            <person name="Wayne K.J."/>
            <person name="Tettelin H."/>
            <person name="Glass J.I."/>
            <person name="Rusch D."/>
            <person name="Podicherti R."/>
            <person name="Tsui H.-C.T."/>
            <person name="Winkler M.E."/>
        </authorList>
    </citation>
    <scope>NUCLEOTIDE SEQUENCE</scope>
</reference>
<name>A0A382QPU4_9ZZZZ</name>
<feature type="domain" description="Pseudouridine synthase I TruA alpha/beta" evidence="4">
    <location>
        <begin position="91"/>
        <end position="123"/>
    </location>
</feature>
<dbReference type="GO" id="GO:0009982">
    <property type="term" value="F:pseudouridine synthase activity"/>
    <property type="evidence" value="ECO:0007669"/>
    <property type="project" value="InterPro"/>
</dbReference>
<comment type="similarity">
    <text evidence="1">Belongs to the tRNA pseudouridine synthase TruA family.</text>
</comment>
<sequence>VHALEQVAHFDLKKKIKGKKLLPAINQNIDNKSVTVLKINKVNKKFHARHDAKKRTYLYLIINRQSPLALQKNKAWHIRKKLDVKAMKKGAKLLLGTHDFSTFRASSCGAKSPIKTMEKISIKKN</sequence>
<keyword evidence="2" id="KW-0819">tRNA processing</keyword>
<keyword evidence="3" id="KW-0413">Isomerase</keyword>
<dbReference type="InterPro" id="IPR020103">
    <property type="entry name" value="PsdUridine_synth_cat_dom_sf"/>
</dbReference>
<dbReference type="InterPro" id="IPR001406">
    <property type="entry name" value="PsdUridine_synth_TruA"/>
</dbReference>
<dbReference type="InterPro" id="IPR020094">
    <property type="entry name" value="TruA/RsuA/RluB/E/F_N"/>
</dbReference>
<dbReference type="PANTHER" id="PTHR11142">
    <property type="entry name" value="PSEUDOURIDYLATE SYNTHASE"/>
    <property type="match status" value="1"/>
</dbReference>
<dbReference type="EMBL" id="UINC01116014">
    <property type="protein sequence ID" value="SVC87456.1"/>
    <property type="molecule type" value="Genomic_DNA"/>
</dbReference>
<dbReference type="GO" id="GO:0003723">
    <property type="term" value="F:RNA binding"/>
    <property type="evidence" value="ECO:0007669"/>
    <property type="project" value="InterPro"/>
</dbReference>
<feature type="non-terminal residue" evidence="5">
    <location>
        <position position="1"/>
    </location>
</feature>
<organism evidence="5">
    <name type="scientific">marine metagenome</name>
    <dbReference type="NCBI Taxonomy" id="408172"/>
    <lineage>
        <taxon>unclassified sequences</taxon>
        <taxon>metagenomes</taxon>
        <taxon>ecological metagenomes</taxon>
    </lineage>
</organism>
<evidence type="ECO:0000313" key="5">
    <source>
        <dbReference type="EMBL" id="SVC87456.1"/>
    </source>
</evidence>
<dbReference type="Gene3D" id="3.30.70.580">
    <property type="entry name" value="Pseudouridine synthase I, catalytic domain, N-terminal subdomain"/>
    <property type="match status" value="1"/>
</dbReference>
<feature type="non-terminal residue" evidence="5">
    <location>
        <position position="125"/>
    </location>
</feature>
<proteinExistence type="inferred from homology"/>
<dbReference type="SUPFAM" id="SSF55120">
    <property type="entry name" value="Pseudouridine synthase"/>
    <property type="match status" value="1"/>
</dbReference>
<dbReference type="PANTHER" id="PTHR11142:SF0">
    <property type="entry name" value="TRNA PSEUDOURIDINE SYNTHASE-LIKE 1"/>
    <property type="match status" value="1"/>
</dbReference>
<accession>A0A382QPU4</accession>
<evidence type="ECO:0000256" key="3">
    <source>
        <dbReference type="ARBA" id="ARBA00023235"/>
    </source>
</evidence>
<dbReference type="InterPro" id="IPR020097">
    <property type="entry name" value="PsdUridine_synth_TruA_a/b_dom"/>
</dbReference>